<accession>A0AAN5IFZ4</accession>
<protein>
    <submittedName>
        <fullName evidence="2">Uncharacterized protein</fullName>
    </submittedName>
</protein>
<organism evidence="2 3">
    <name type="scientific">Pristionchus mayeri</name>
    <dbReference type="NCBI Taxonomy" id="1317129"/>
    <lineage>
        <taxon>Eukaryota</taxon>
        <taxon>Metazoa</taxon>
        <taxon>Ecdysozoa</taxon>
        <taxon>Nematoda</taxon>
        <taxon>Chromadorea</taxon>
        <taxon>Rhabditida</taxon>
        <taxon>Rhabditina</taxon>
        <taxon>Diplogasteromorpha</taxon>
        <taxon>Diplogasteroidea</taxon>
        <taxon>Neodiplogasteridae</taxon>
        <taxon>Pristionchus</taxon>
    </lineage>
</organism>
<dbReference type="Proteomes" id="UP001328107">
    <property type="component" value="Unassembled WGS sequence"/>
</dbReference>
<proteinExistence type="predicted"/>
<sequence length="487" mass="55993">DGDAKQRVNGVEIAEKMRMGKDSFEAVRDMHYMWYVHSVKALLVQVAKGIVPQLDKDAERDFLLCLHRIPVKTDIVRTSECIVQARTAIYERRRSAENPQSEPAFVIEKTQKKQHRAGFRKERARKAVNTKPQKADEKKMLLRQKPVSKNAIAMRQAQDHKRVKRSEYRLVKHSGTKSDKKTYVNKVSRITSIHSAQKTPIQSIAQAISKIVRTSTDQEGDGVWSETYKGILKLKKQMDEQRSSPGARVYDLPMEQLIFDKKLNDSSAPLARPVQMPHIVQQAFSLADSIRSHSTKNRNDPNYKMLSPRFAPVLPDKYESRGLLSPSILAFYKNFQDDSEDQIVPLPSLLETTGMQKKDRDSLLEMIMEVSGARSTVDQALKTLKSMNVFGVEGAFVDATKKIQETFAEVEKSFTRRQRFQMKRRQFTFLDKDQLMQVYDKQGFRGDQSEDFDLDEYGTLSHNQREAALWKRIEIFAANTTEVVSFH</sequence>
<dbReference type="Pfam" id="PF04870">
    <property type="entry name" value="Moulting_cycle"/>
    <property type="match status" value="1"/>
</dbReference>
<feature type="compositionally biased region" description="Basic residues" evidence="1">
    <location>
        <begin position="112"/>
        <end position="128"/>
    </location>
</feature>
<gene>
    <name evidence="2" type="ORF">PMAYCL1PPCAC_32191</name>
</gene>
<dbReference type="PANTHER" id="PTHR21523:SF44">
    <property type="entry name" value="MLT-TEN (MLT-10) RELATED"/>
    <property type="match status" value="1"/>
</dbReference>
<dbReference type="AlphaFoldDB" id="A0AAN5IFZ4"/>
<evidence type="ECO:0000313" key="2">
    <source>
        <dbReference type="EMBL" id="GMR61996.1"/>
    </source>
</evidence>
<reference evidence="3" key="1">
    <citation type="submission" date="2022-10" db="EMBL/GenBank/DDBJ databases">
        <title>Genome assembly of Pristionchus species.</title>
        <authorList>
            <person name="Yoshida K."/>
            <person name="Sommer R.J."/>
        </authorList>
    </citation>
    <scope>NUCLEOTIDE SEQUENCE [LARGE SCALE GENOMIC DNA]</scope>
    <source>
        <strain evidence="3">RS5460</strain>
    </source>
</reference>
<feature type="non-terminal residue" evidence="2">
    <location>
        <position position="1"/>
    </location>
</feature>
<dbReference type="InterPro" id="IPR006954">
    <property type="entry name" value="Mlt-10-like"/>
</dbReference>
<dbReference type="EMBL" id="BTRK01000006">
    <property type="protein sequence ID" value="GMR61996.1"/>
    <property type="molecule type" value="Genomic_DNA"/>
</dbReference>
<keyword evidence="3" id="KW-1185">Reference proteome</keyword>
<name>A0AAN5IFZ4_9BILA</name>
<evidence type="ECO:0000256" key="1">
    <source>
        <dbReference type="SAM" id="MobiDB-lite"/>
    </source>
</evidence>
<dbReference type="PANTHER" id="PTHR21523">
    <property type="match status" value="1"/>
</dbReference>
<comment type="caution">
    <text evidence="2">The sequence shown here is derived from an EMBL/GenBank/DDBJ whole genome shotgun (WGS) entry which is preliminary data.</text>
</comment>
<feature type="region of interest" description="Disordered" evidence="1">
    <location>
        <begin position="109"/>
        <end position="135"/>
    </location>
</feature>
<evidence type="ECO:0000313" key="3">
    <source>
        <dbReference type="Proteomes" id="UP001328107"/>
    </source>
</evidence>